<keyword evidence="4" id="KW-1185">Reference proteome</keyword>
<dbReference type="SMART" id="SM00248">
    <property type="entry name" value="ANK"/>
    <property type="match status" value="2"/>
</dbReference>
<dbReference type="Pfam" id="PF12796">
    <property type="entry name" value="Ank_2"/>
    <property type="match status" value="1"/>
</dbReference>
<organism evidence="3 4">
    <name type="scientific">Sediminicola luteus</name>
    <dbReference type="NCBI Taxonomy" id="319238"/>
    <lineage>
        <taxon>Bacteria</taxon>
        <taxon>Pseudomonadati</taxon>
        <taxon>Bacteroidota</taxon>
        <taxon>Flavobacteriia</taxon>
        <taxon>Flavobacteriales</taxon>
        <taxon>Flavobacteriaceae</taxon>
        <taxon>Sediminicola</taxon>
    </lineage>
</organism>
<dbReference type="EMBL" id="NBWU01000005">
    <property type="protein sequence ID" value="PCE63433.1"/>
    <property type="molecule type" value="Genomic_DNA"/>
</dbReference>
<dbReference type="PANTHER" id="PTHR44207">
    <property type="entry name" value="SURFACE ANTIGEN BSPA-LIKE-RELATED"/>
    <property type="match status" value="1"/>
</dbReference>
<dbReference type="PROSITE" id="PS50088">
    <property type="entry name" value="ANK_REPEAT"/>
    <property type="match status" value="1"/>
</dbReference>
<dbReference type="SUPFAM" id="SSF48403">
    <property type="entry name" value="Ankyrin repeat"/>
    <property type="match status" value="1"/>
</dbReference>
<dbReference type="InterPro" id="IPR002110">
    <property type="entry name" value="Ankyrin_rpt"/>
</dbReference>
<dbReference type="PROSITE" id="PS50297">
    <property type="entry name" value="ANK_REP_REGION"/>
    <property type="match status" value="1"/>
</dbReference>
<evidence type="ECO:0000313" key="4">
    <source>
        <dbReference type="Proteomes" id="UP000219559"/>
    </source>
</evidence>
<accession>A0A2A4G4R7</accession>
<gene>
    <name evidence="3" type="ORF">B7P33_14570</name>
</gene>
<dbReference type="InterPro" id="IPR036770">
    <property type="entry name" value="Ankyrin_rpt-contain_sf"/>
</dbReference>
<evidence type="ECO:0000313" key="3">
    <source>
        <dbReference type="EMBL" id="PCE63433.1"/>
    </source>
</evidence>
<feature type="signal peptide" evidence="2">
    <location>
        <begin position="1"/>
        <end position="23"/>
    </location>
</feature>
<reference evidence="3 4" key="1">
    <citation type="submission" date="2017-04" db="EMBL/GenBank/DDBJ databases">
        <title>A new member of the family Flavobacteriaceae isolated from ascidians.</title>
        <authorList>
            <person name="Chen L."/>
        </authorList>
    </citation>
    <scope>NUCLEOTIDE SEQUENCE [LARGE SCALE GENOMIC DNA]</scope>
    <source>
        <strain evidence="3 4">HQA918</strain>
    </source>
</reference>
<keyword evidence="2" id="KW-0732">Signal</keyword>
<sequence length="130" mass="13882">MKKMFIMGALSLGALTFTNTLSASVVNTPNTGANINLVTLDVSSFCKAIMKGDLEMVNRMIDLGEDINQKSVGGMTPAMFAAKYNKAEILKLLIEKGAKLNTKSKEGFTAKKYAKLSKASDALAVLEAQS</sequence>
<evidence type="ECO:0000256" key="2">
    <source>
        <dbReference type="SAM" id="SignalP"/>
    </source>
</evidence>
<dbReference type="AlphaFoldDB" id="A0A2A4G4R7"/>
<dbReference type="OrthoDB" id="1374157at2"/>
<proteinExistence type="predicted"/>
<name>A0A2A4G4R7_9FLAO</name>
<keyword evidence="1" id="KW-0040">ANK repeat</keyword>
<protein>
    <submittedName>
        <fullName evidence="3">Uncharacterized protein</fullName>
    </submittedName>
</protein>
<feature type="repeat" description="ANK" evidence="1">
    <location>
        <begin position="73"/>
        <end position="105"/>
    </location>
</feature>
<dbReference type="Proteomes" id="UP000219559">
    <property type="component" value="Unassembled WGS sequence"/>
</dbReference>
<dbReference type="PANTHER" id="PTHR44207:SF2">
    <property type="entry name" value="REPEAT PROTEIN, PUTATIVE-RELATED"/>
    <property type="match status" value="1"/>
</dbReference>
<feature type="chain" id="PRO_5013037093" evidence="2">
    <location>
        <begin position="24"/>
        <end position="130"/>
    </location>
</feature>
<dbReference type="Gene3D" id="1.25.40.20">
    <property type="entry name" value="Ankyrin repeat-containing domain"/>
    <property type="match status" value="1"/>
</dbReference>
<dbReference type="RefSeq" id="WP_097443386.1">
    <property type="nucleotide sequence ID" value="NZ_NBWU01000005.1"/>
</dbReference>
<comment type="caution">
    <text evidence="3">The sequence shown here is derived from an EMBL/GenBank/DDBJ whole genome shotgun (WGS) entry which is preliminary data.</text>
</comment>
<evidence type="ECO:0000256" key="1">
    <source>
        <dbReference type="PROSITE-ProRule" id="PRU00023"/>
    </source>
</evidence>